<evidence type="ECO:0000256" key="11">
    <source>
        <dbReference type="ARBA" id="ARBA00023239"/>
    </source>
</evidence>
<dbReference type="EMBL" id="BAAAPZ010000017">
    <property type="protein sequence ID" value="GAA2103578.1"/>
    <property type="molecule type" value="Genomic_DNA"/>
</dbReference>
<gene>
    <name evidence="18" type="primary">mutM</name>
    <name evidence="18" type="ORF">GCM10009823_27630</name>
</gene>
<dbReference type="PANTHER" id="PTHR22993">
    <property type="entry name" value="FORMAMIDOPYRIMIDINE-DNA GLYCOSYLASE"/>
    <property type="match status" value="1"/>
</dbReference>
<evidence type="ECO:0000256" key="12">
    <source>
        <dbReference type="ARBA" id="ARBA00023268"/>
    </source>
</evidence>
<dbReference type="GO" id="GO:0016829">
    <property type="term" value="F:lyase activity"/>
    <property type="evidence" value="ECO:0007669"/>
    <property type="project" value="UniProtKB-KW"/>
</dbReference>
<protein>
    <submittedName>
        <fullName evidence="18">Bifunctional DNA-formamidopyrimidine glycosylase/DNA-(Apurinic or apyrimidinic site) lyase</fullName>
    </submittedName>
</protein>
<evidence type="ECO:0000256" key="7">
    <source>
        <dbReference type="ARBA" id="ARBA00022801"/>
    </source>
</evidence>
<evidence type="ECO:0000256" key="13">
    <source>
        <dbReference type="ARBA" id="ARBA00023295"/>
    </source>
</evidence>
<accession>A0ABP5IP01</accession>
<dbReference type="InterPro" id="IPR010979">
    <property type="entry name" value="Ribosomal_uS13-like_H2TH"/>
</dbReference>
<keyword evidence="4" id="KW-0479">Metal-binding</keyword>
<keyword evidence="13" id="KW-0326">Glycosidase</keyword>
<evidence type="ECO:0000256" key="10">
    <source>
        <dbReference type="ARBA" id="ARBA00023204"/>
    </source>
</evidence>
<evidence type="ECO:0000256" key="5">
    <source>
        <dbReference type="ARBA" id="ARBA00022763"/>
    </source>
</evidence>
<feature type="domain" description="Formamidopyrimidine-DNA glycosylase catalytic" evidence="17">
    <location>
        <begin position="2"/>
        <end position="172"/>
    </location>
</feature>
<dbReference type="PROSITE" id="PS51068">
    <property type="entry name" value="FPG_CAT"/>
    <property type="match status" value="1"/>
</dbReference>
<dbReference type="Gene3D" id="3.20.190.10">
    <property type="entry name" value="MutM-like, N-terminal"/>
    <property type="match status" value="1"/>
</dbReference>
<proteinExistence type="inferred from homology"/>
<reference evidence="19" key="1">
    <citation type="journal article" date="2019" name="Int. J. Syst. Evol. Microbiol.">
        <title>The Global Catalogue of Microorganisms (GCM) 10K type strain sequencing project: providing services to taxonomists for standard genome sequencing and annotation.</title>
        <authorList>
            <consortium name="The Broad Institute Genomics Platform"/>
            <consortium name="The Broad Institute Genome Sequencing Center for Infectious Disease"/>
            <person name="Wu L."/>
            <person name="Ma J."/>
        </authorList>
    </citation>
    <scope>NUCLEOTIDE SEQUENCE [LARGE SCALE GENOMIC DNA]</scope>
    <source>
        <strain evidence="19">JCM 15900</strain>
    </source>
</reference>
<dbReference type="PROSITE" id="PS51066">
    <property type="entry name" value="ZF_FPG_2"/>
    <property type="match status" value="1"/>
</dbReference>
<keyword evidence="5" id="KW-0227">DNA damage</keyword>
<keyword evidence="12" id="KW-0511">Multifunctional enzyme</keyword>
<sequence length="339" mass="35808">MPELPEVESVRRGLEDHITGAAVRGLTVLDRRILGTTSQRAIPPEAVPVLAAELDGAVLAAPMRRGKFLWVPFASSAASAGGSAGELRALSLHLGMSGQLRIHTPDDPLHRHTRAVLDLEPAPAEAVAAGPAAAGMPELGSGAETGHAARSAPAESPAAGFQLRFLDQRIFGHLGADALVPDGPDLVPASIAHIARDPLDPHWDAEAAARRMQRSRSAVKSVLMNQTVVSGVGNIYADEALHRAGVHPLAVPARMRISRLRRVLEEARVVMGEALEAGGTSFDALYVHVNGESGYFSRALRVYGRTGEECLQCAGASISRIVVGGRSTHFCRTCQSPQR</sequence>
<dbReference type="RefSeq" id="WP_291792326.1">
    <property type="nucleotide sequence ID" value="NZ_BAAAPZ010000017.1"/>
</dbReference>
<keyword evidence="6 14" id="KW-0863">Zinc-finger</keyword>
<dbReference type="Pfam" id="PF01149">
    <property type="entry name" value="Fapy_DNA_glyco"/>
    <property type="match status" value="1"/>
</dbReference>
<dbReference type="SMART" id="SM01232">
    <property type="entry name" value="H2TH"/>
    <property type="match status" value="1"/>
</dbReference>
<dbReference type="Gene3D" id="1.10.8.50">
    <property type="match status" value="1"/>
</dbReference>
<organism evidence="18 19">
    <name type="scientific">Brevibacterium salitolerans</name>
    <dbReference type="NCBI Taxonomy" id="1403566"/>
    <lineage>
        <taxon>Bacteria</taxon>
        <taxon>Bacillati</taxon>
        <taxon>Actinomycetota</taxon>
        <taxon>Actinomycetes</taxon>
        <taxon>Micrococcales</taxon>
        <taxon>Brevibacteriaceae</taxon>
        <taxon>Brevibacterium</taxon>
    </lineage>
</organism>
<evidence type="ECO:0000256" key="15">
    <source>
        <dbReference type="SAM" id="MobiDB-lite"/>
    </source>
</evidence>
<evidence type="ECO:0000259" key="17">
    <source>
        <dbReference type="PROSITE" id="PS51068"/>
    </source>
</evidence>
<evidence type="ECO:0000256" key="1">
    <source>
        <dbReference type="ARBA" id="ARBA00001668"/>
    </source>
</evidence>
<evidence type="ECO:0000256" key="4">
    <source>
        <dbReference type="ARBA" id="ARBA00022723"/>
    </source>
</evidence>
<comment type="caution">
    <text evidence="18">The sequence shown here is derived from an EMBL/GenBank/DDBJ whole genome shotgun (WGS) entry which is preliminary data.</text>
</comment>
<feature type="domain" description="FPG-type" evidence="16">
    <location>
        <begin position="301"/>
        <end position="336"/>
    </location>
</feature>
<evidence type="ECO:0000256" key="2">
    <source>
        <dbReference type="ARBA" id="ARBA00001947"/>
    </source>
</evidence>
<keyword evidence="8" id="KW-0862">Zinc</keyword>
<dbReference type="SUPFAM" id="SSF46946">
    <property type="entry name" value="S13-like H2TH domain"/>
    <property type="match status" value="1"/>
</dbReference>
<keyword evidence="11 18" id="KW-0456">Lyase</keyword>
<dbReference type="Proteomes" id="UP001500984">
    <property type="component" value="Unassembled WGS sequence"/>
</dbReference>
<dbReference type="SUPFAM" id="SSF81624">
    <property type="entry name" value="N-terminal domain of MutM-like DNA repair proteins"/>
    <property type="match status" value="1"/>
</dbReference>
<keyword evidence="7" id="KW-0378">Hydrolase</keyword>
<dbReference type="InterPro" id="IPR035937">
    <property type="entry name" value="FPG_N"/>
</dbReference>
<comment type="catalytic activity">
    <reaction evidence="1">
        <text>Hydrolysis of DNA containing ring-opened 7-methylguanine residues, releasing 2,6-diamino-4-hydroxy-5-(N-methyl)formamidopyrimidine.</text>
        <dbReference type="EC" id="3.2.2.23"/>
    </reaction>
</comment>
<dbReference type="SUPFAM" id="SSF57716">
    <property type="entry name" value="Glucocorticoid receptor-like (DNA-binding domain)"/>
    <property type="match status" value="1"/>
</dbReference>
<dbReference type="InterPro" id="IPR010663">
    <property type="entry name" value="Znf_FPG/IleRS"/>
</dbReference>
<name>A0ABP5IP01_9MICO</name>
<evidence type="ECO:0000256" key="14">
    <source>
        <dbReference type="PROSITE-ProRule" id="PRU00391"/>
    </source>
</evidence>
<comment type="similarity">
    <text evidence="3">Belongs to the FPG family.</text>
</comment>
<dbReference type="InterPro" id="IPR000214">
    <property type="entry name" value="Znf_DNA_glyclase/AP_lyase"/>
</dbReference>
<dbReference type="InterPro" id="IPR015886">
    <property type="entry name" value="H2TH_FPG"/>
</dbReference>
<dbReference type="SMART" id="SM00898">
    <property type="entry name" value="Fapy_DNA_glyco"/>
    <property type="match status" value="1"/>
</dbReference>
<dbReference type="InterPro" id="IPR012319">
    <property type="entry name" value="FPG_cat"/>
</dbReference>
<comment type="cofactor">
    <cofactor evidence="2">
        <name>Zn(2+)</name>
        <dbReference type="ChEBI" id="CHEBI:29105"/>
    </cofactor>
</comment>
<evidence type="ECO:0000256" key="8">
    <source>
        <dbReference type="ARBA" id="ARBA00022833"/>
    </source>
</evidence>
<evidence type="ECO:0000313" key="19">
    <source>
        <dbReference type="Proteomes" id="UP001500984"/>
    </source>
</evidence>
<evidence type="ECO:0000259" key="16">
    <source>
        <dbReference type="PROSITE" id="PS51066"/>
    </source>
</evidence>
<evidence type="ECO:0000256" key="9">
    <source>
        <dbReference type="ARBA" id="ARBA00023125"/>
    </source>
</evidence>
<dbReference type="Pfam" id="PF06827">
    <property type="entry name" value="zf-FPG_IleRS"/>
    <property type="match status" value="1"/>
</dbReference>
<feature type="region of interest" description="Disordered" evidence="15">
    <location>
        <begin position="127"/>
        <end position="154"/>
    </location>
</feature>
<feature type="compositionally biased region" description="Low complexity" evidence="15">
    <location>
        <begin position="127"/>
        <end position="140"/>
    </location>
</feature>
<evidence type="ECO:0000313" key="18">
    <source>
        <dbReference type="EMBL" id="GAA2103578.1"/>
    </source>
</evidence>
<keyword evidence="9" id="KW-0238">DNA-binding</keyword>
<dbReference type="PANTHER" id="PTHR22993:SF9">
    <property type="entry name" value="FORMAMIDOPYRIMIDINE-DNA GLYCOSYLASE"/>
    <property type="match status" value="1"/>
</dbReference>
<keyword evidence="19" id="KW-1185">Reference proteome</keyword>
<dbReference type="Pfam" id="PF06831">
    <property type="entry name" value="H2TH"/>
    <property type="match status" value="1"/>
</dbReference>
<evidence type="ECO:0000256" key="3">
    <source>
        <dbReference type="ARBA" id="ARBA00009409"/>
    </source>
</evidence>
<keyword evidence="10" id="KW-0234">DNA repair</keyword>
<dbReference type="CDD" id="cd08966">
    <property type="entry name" value="EcFpg-like_N"/>
    <property type="match status" value="1"/>
</dbReference>
<evidence type="ECO:0000256" key="6">
    <source>
        <dbReference type="ARBA" id="ARBA00022771"/>
    </source>
</evidence>